<dbReference type="PANTHER" id="PTHR37984:SF5">
    <property type="entry name" value="PROTEIN NYNRIN-LIKE"/>
    <property type="match status" value="1"/>
</dbReference>
<keyword evidence="10" id="KW-1185">Reference proteome</keyword>
<dbReference type="Pfam" id="PF17919">
    <property type="entry name" value="RT_RNaseH_2"/>
    <property type="match status" value="1"/>
</dbReference>
<dbReference type="PROSITE" id="PS00141">
    <property type="entry name" value="ASP_PROTEASE"/>
    <property type="match status" value="1"/>
</dbReference>
<keyword evidence="7" id="KW-0229">DNA integration</keyword>
<evidence type="ECO:0000256" key="5">
    <source>
        <dbReference type="ARBA" id="ARBA00022842"/>
    </source>
</evidence>
<name>A0ABM4VK70_COFAR</name>
<keyword evidence="2" id="KW-0548">Nucleotidyltransferase</keyword>
<sequence length="478" mass="54684">MQYRRSNGLCFRCGEKYGIRHQCKVGYSNCMTLEEKDNAAFKDALGEQDEQTGNLGQAMEMSLHALSEALKRKTITLTATLDGEKVLILVDTGSSDSYISNELVIGMDISYQWVDQSFSVIMGNGTCVTSNAICNGMHWRINQHNFRYNLKVMELGDNYDMDLIRGKDLRTFIEYKRQMCMAMSSQQDQEGKLERTPQEVEALLQEYKDVFQTPNSLPPSRSIDHEIPLKPEAQPFKLKSYRHPYCHMEEIERQKKEGTWRFCVDYRKLNEITVKDKFPIPNVDELLDELSGSVFKTKLDLTAGKDSFKWNIQAQTAFDLLKKLMCSAPVLKLPDFKKAFVIEIDVSGEGIGVVLMQEEHPIAFLSKALSARNLGLSVYENELLALKLNTDLQHKWMTKLIGLDYEIQYKKETENQVADALSRRLEGDPTLPLHSCLAITVVRPRWIAELQKSYEIDTLCQDIIAQLSLNPKSHSDYT</sequence>
<dbReference type="Gene3D" id="3.30.70.270">
    <property type="match status" value="1"/>
</dbReference>
<evidence type="ECO:0000256" key="3">
    <source>
        <dbReference type="ARBA" id="ARBA00022722"/>
    </source>
</evidence>
<protein>
    <recommendedName>
        <fullName evidence="9">Reverse transcriptase/retrotransposon-derived protein RNase H-like domain-containing protein</fullName>
    </recommendedName>
</protein>
<proteinExistence type="predicted"/>
<gene>
    <name evidence="11" type="primary">LOC140013745</name>
</gene>
<dbReference type="InterPro" id="IPR021109">
    <property type="entry name" value="Peptidase_aspartic_dom_sf"/>
</dbReference>
<dbReference type="Gene3D" id="2.40.70.10">
    <property type="entry name" value="Acid Proteases"/>
    <property type="match status" value="1"/>
</dbReference>
<evidence type="ECO:0000313" key="11">
    <source>
        <dbReference type="RefSeq" id="XP_071919923.1"/>
    </source>
</evidence>
<dbReference type="Pfam" id="PF08284">
    <property type="entry name" value="RVP_2"/>
    <property type="match status" value="1"/>
</dbReference>
<dbReference type="PANTHER" id="PTHR37984">
    <property type="entry name" value="PROTEIN CBG26694"/>
    <property type="match status" value="1"/>
</dbReference>
<keyword evidence="4" id="KW-0255">Endonuclease</keyword>
<keyword evidence="3" id="KW-0540">Nuclease</keyword>
<dbReference type="Proteomes" id="UP001652660">
    <property type="component" value="Chromosome 8c"/>
</dbReference>
<dbReference type="InterPro" id="IPR043502">
    <property type="entry name" value="DNA/RNA_pol_sf"/>
</dbReference>
<evidence type="ECO:0000313" key="10">
    <source>
        <dbReference type="Proteomes" id="UP001652660"/>
    </source>
</evidence>
<dbReference type="GeneID" id="140013745"/>
<evidence type="ECO:0000256" key="1">
    <source>
        <dbReference type="ARBA" id="ARBA00022679"/>
    </source>
</evidence>
<accession>A0ABM4VK70</accession>
<evidence type="ECO:0000256" key="7">
    <source>
        <dbReference type="ARBA" id="ARBA00022908"/>
    </source>
</evidence>
<dbReference type="CDD" id="cd00303">
    <property type="entry name" value="retropepsin_like"/>
    <property type="match status" value="1"/>
</dbReference>
<evidence type="ECO:0000259" key="9">
    <source>
        <dbReference type="Pfam" id="PF17919"/>
    </source>
</evidence>
<dbReference type="InterPro" id="IPR001969">
    <property type="entry name" value="Aspartic_peptidase_AS"/>
</dbReference>
<keyword evidence="1" id="KW-0808">Transferase</keyword>
<keyword evidence="4" id="KW-0378">Hydrolase</keyword>
<reference evidence="11" key="1">
    <citation type="submission" date="2025-08" db="UniProtKB">
        <authorList>
            <consortium name="RefSeq"/>
        </authorList>
    </citation>
    <scope>IDENTIFICATION</scope>
    <source>
        <tissue evidence="11">Leaves</tissue>
    </source>
</reference>
<dbReference type="SUPFAM" id="SSF50630">
    <property type="entry name" value="Acid proteases"/>
    <property type="match status" value="1"/>
</dbReference>
<evidence type="ECO:0000256" key="8">
    <source>
        <dbReference type="ARBA" id="ARBA00023268"/>
    </source>
</evidence>
<keyword evidence="8" id="KW-0511">Multifunctional enzyme</keyword>
<evidence type="ECO:0000256" key="4">
    <source>
        <dbReference type="ARBA" id="ARBA00022759"/>
    </source>
</evidence>
<dbReference type="InterPro" id="IPR041577">
    <property type="entry name" value="RT_RNaseH_2"/>
</dbReference>
<dbReference type="SUPFAM" id="SSF56672">
    <property type="entry name" value="DNA/RNA polymerases"/>
    <property type="match status" value="1"/>
</dbReference>
<keyword evidence="6" id="KW-0694">RNA-binding</keyword>
<evidence type="ECO:0000256" key="2">
    <source>
        <dbReference type="ARBA" id="ARBA00022695"/>
    </source>
</evidence>
<dbReference type="InterPro" id="IPR043128">
    <property type="entry name" value="Rev_trsase/Diguanyl_cyclase"/>
</dbReference>
<organism evidence="10 11">
    <name type="scientific">Coffea arabica</name>
    <name type="common">Arabian coffee</name>
    <dbReference type="NCBI Taxonomy" id="13443"/>
    <lineage>
        <taxon>Eukaryota</taxon>
        <taxon>Viridiplantae</taxon>
        <taxon>Streptophyta</taxon>
        <taxon>Embryophyta</taxon>
        <taxon>Tracheophyta</taxon>
        <taxon>Spermatophyta</taxon>
        <taxon>Magnoliopsida</taxon>
        <taxon>eudicotyledons</taxon>
        <taxon>Gunneridae</taxon>
        <taxon>Pentapetalae</taxon>
        <taxon>asterids</taxon>
        <taxon>lamiids</taxon>
        <taxon>Gentianales</taxon>
        <taxon>Rubiaceae</taxon>
        <taxon>Ixoroideae</taxon>
        <taxon>Gardenieae complex</taxon>
        <taxon>Bertiereae - Coffeeae clade</taxon>
        <taxon>Coffeeae</taxon>
        <taxon>Coffea</taxon>
    </lineage>
</organism>
<dbReference type="RefSeq" id="XP_071919923.1">
    <property type="nucleotide sequence ID" value="XM_072063822.1"/>
</dbReference>
<dbReference type="Gene3D" id="3.10.10.10">
    <property type="entry name" value="HIV Type 1 Reverse Transcriptase, subunit A, domain 1"/>
    <property type="match status" value="1"/>
</dbReference>
<evidence type="ECO:0000256" key="6">
    <source>
        <dbReference type="ARBA" id="ARBA00022884"/>
    </source>
</evidence>
<keyword evidence="5" id="KW-0460">Magnesium</keyword>
<feature type="domain" description="Reverse transcriptase/retrotransposon-derived protein RNase H-like" evidence="9">
    <location>
        <begin position="310"/>
        <end position="388"/>
    </location>
</feature>
<dbReference type="InterPro" id="IPR050951">
    <property type="entry name" value="Retrovirus_Pol_polyprotein"/>
</dbReference>